<feature type="domain" description="DEAD-box RNA helicase Q" evidence="11">
    <location>
        <begin position="38"/>
        <end position="66"/>
    </location>
</feature>
<dbReference type="Gene3D" id="3.40.50.300">
    <property type="entry name" value="P-loop containing nucleotide triphosphate hydrolases"/>
    <property type="match status" value="2"/>
</dbReference>
<dbReference type="PROSITE" id="PS00039">
    <property type="entry name" value="DEAD_ATP_HELICASE"/>
    <property type="match status" value="1"/>
</dbReference>
<dbReference type="GO" id="GO:0005524">
    <property type="term" value="F:ATP binding"/>
    <property type="evidence" value="ECO:0007669"/>
    <property type="project" value="UniProtKB-KW"/>
</dbReference>
<dbReference type="Proteomes" id="UP000271010">
    <property type="component" value="Unassembled WGS sequence"/>
</dbReference>
<sequence>MIEEENENLTPEQDETIPAAPTEGAATEDSEEETDAQLTFEDFKLNKQLLNAISELGYEKPTPVQQQTIPLALAGHDVMGIAQTGTGKTAAYVLPLLMKVKYAQGKHPRALILAPTRELVLQIEENIQKFSAYLDLRTVGIYGGVGPKSQIERIQAGIDILVATPGRLMDIYRKGEVILKELKTLVLDEADKMMDMGFMPQIRQILEIIPRKRQNLLFSATMHERVHILSEEFLEFPMVVEVTPQATPVETVSQVLYQVPNLRTKIALLEYLFKDKETFNRVMIFTRSKTNADNVSSFLDRKGEGGVRVVHGNKGQNTRINAVEAFRDGEVRYLVATDVAARGIDITDVSHVINFDVPIIYEDYVHRIGRTGRAEKTGAAITFANEAELYHIHRIEKLIKMQIPQELLPEEVQVYNTPFDEQQEIARELDNQKRRENPEFKGAFHEKKAHPKRENIGKGAKVRDAKKAGWKKTKSGGASKSKRGKR</sequence>
<evidence type="ECO:0000313" key="12">
    <source>
        <dbReference type="EMBL" id="RNI32652.1"/>
    </source>
</evidence>
<feature type="compositionally biased region" description="Basic and acidic residues" evidence="8">
    <location>
        <begin position="429"/>
        <end position="467"/>
    </location>
</feature>
<dbReference type="PROSITE" id="PS51192">
    <property type="entry name" value="HELICASE_ATP_BIND_1"/>
    <property type="match status" value="1"/>
</dbReference>
<comment type="caution">
    <text evidence="12">The sequence shown here is derived from an EMBL/GenBank/DDBJ whole genome shotgun (WGS) entry which is preliminary data.</text>
</comment>
<dbReference type="GO" id="GO:0003724">
    <property type="term" value="F:RNA helicase activity"/>
    <property type="evidence" value="ECO:0007669"/>
    <property type="project" value="InterPro"/>
</dbReference>
<keyword evidence="4 7" id="KW-0067">ATP-binding</keyword>
<accession>A0A3M9N4F3</accession>
<evidence type="ECO:0000256" key="2">
    <source>
        <dbReference type="ARBA" id="ARBA00022801"/>
    </source>
</evidence>
<feature type="domain" description="Helicase C-terminal" evidence="10">
    <location>
        <begin position="267"/>
        <end position="415"/>
    </location>
</feature>
<evidence type="ECO:0000259" key="10">
    <source>
        <dbReference type="PROSITE" id="PS51194"/>
    </source>
</evidence>
<evidence type="ECO:0000259" key="11">
    <source>
        <dbReference type="PROSITE" id="PS51195"/>
    </source>
</evidence>
<feature type="region of interest" description="Disordered" evidence="8">
    <location>
        <begin position="429"/>
        <end position="486"/>
    </location>
</feature>
<dbReference type="CDD" id="cd18787">
    <property type="entry name" value="SF2_C_DEAD"/>
    <property type="match status" value="1"/>
</dbReference>
<feature type="compositionally biased region" description="Basic residues" evidence="8">
    <location>
        <begin position="468"/>
        <end position="486"/>
    </location>
</feature>
<name>A0A3M9N4F3_9BACT</name>
<dbReference type="SUPFAM" id="SSF52540">
    <property type="entry name" value="P-loop containing nucleoside triphosphate hydrolases"/>
    <property type="match status" value="2"/>
</dbReference>
<evidence type="ECO:0000259" key="9">
    <source>
        <dbReference type="PROSITE" id="PS51192"/>
    </source>
</evidence>
<dbReference type="EMBL" id="RJJE01000002">
    <property type="protein sequence ID" value="RNI32652.1"/>
    <property type="molecule type" value="Genomic_DNA"/>
</dbReference>
<feature type="domain" description="Helicase ATP-binding" evidence="9">
    <location>
        <begin position="69"/>
        <end position="240"/>
    </location>
</feature>
<evidence type="ECO:0000256" key="6">
    <source>
        <dbReference type="PROSITE-ProRule" id="PRU00552"/>
    </source>
</evidence>
<evidence type="ECO:0000256" key="4">
    <source>
        <dbReference type="ARBA" id="ARBA00022840"/>
    </source>
</evidence>
<dbReference type="PANTHER" id="PTHR47959">
    <property type="entry name" value="ATP-DEPENDENT RNA HELICASE RHLE-RELATED"/>
    <property type="match status" value="1"/>
</dbReference>
<dbReference type="RefSeq" id="WP_123131951.1">
    <property type="nucleotide sequence ID" value="NZ_RJJE01000002.1"/>
</dbReference>
<dbReference type="Pfam" id="PF00271">
    <property type="entry name" value="Helicase_C"/>
    <property type="match status" value="1"/>
</dbReference>
<dbReference type="Pfam" id="PF00270">
    <property type="entry name" value="DEAD"/>
    <property type="match status" value="1"/>
</dbReference>
<keyword evidence="2 7" id="KW-0378">Hydrolase</keyword>
<dbReference type="AlphaFoldDB" id="A0A3M9N4F3"/>
<dbReference type="SMART" id="SM00487">
    <property type="entry name" value="DEXDc"/>
    <property type="match status" value="1"/>
</dbReference>
<comment type="similarity">
    <text evidence="5 7">Belongs to the DEAD box helicase family.</text>
</comment>
<feature type="compositionally biased region" description="Acidic residues" evidence="8">
    <location>
        <begin position="26"/>
        <end position="35"/>
    </location>
</feature>
<keyword evidence="3 7" id="KW-0347">Helicase</keyword>
<feature type="region of interest" description="Disordered" evidence="8">
    <location>
        <begin position="1"/>
        <end position="35"/>
    </location>
</feature>
<evidence type="ECO:0000256" key="8">
    <source>
        <dbReference type="SAM" id="MobiDB-lite"/>
    </source>
</evidence>
<dbReference type="InterPro" id="IPR001650">
    <property type="entry name" value="Helicase_C-like"/>
</dbReference>
<dbReference type="PROSITE" id="PS51194">
    <property type="entry name" value="HELICASE_CTER"/>
    <property type="match status" value="1"/>
</dbReference>
<dbReference type="InterPro" id="IPR014014">
    <property type="entry name" value="RNA_helicase_DEAD_Q_motif"/>
</dbReference>
<dbReference type="OrthoDB" id="974172at2"/>
<evidence type="ECO:0000256" key="1">
    <source>
        <dbReference type="ARBA" id="ARBA00022741"/>
    </source>
</evidence>
<protein>
    <submittedName>
        <fullName evidence="12">DEAD/DEAH box helicase</fullName>
    </submittedName>
</protein>
<dbReference type="GO" id="GO:0003676">
    <property type="term" value="F:nucleic acid binding"/>
    <property type="evidence" value="ECO:0007669"/>
    <property type="project" value="InterPro"/>
</dbReference>
<dbReference type="InterPro" id="IPR000629">
    <property type="entry name" value="RNA-helicase_DEAD-box_CS"/>
</dbReference>
<feature type="short sequence motif" description="Q motif" evidence="6">
    <location>
        <begin position="38"/>
        <end position="66"/>
    </location>
</feature>
<proteinExistence type="inferred from homology"/>
<keyword evidence="13" id="KW-1185">Reference proteome</keyword>
<dbReference type="InterPro" id="IPR014001">
    <property type="entry name" value="Helicase_ATP-bd"/>
</dbReference>
<organism evidence="12 13">
    <name type="scientific">Rufibacter immobilis</name>
    <dbReference type="NCBI Taxonomy" id="1348778"/>
    <lineage>
        <taxon>Bacteria</taxon>
        <taxon>Pseudomonadati</taxon>
        <taxon>Bacteroidota</taxon>
        <taxon>Cytophagia</taxon>
        <taxon>Cytophagales</taxon>
        <taxon>Hymenobacteraceae</taxon>
        <taxon>Rufibacter</taxon>
    </lineage>
</organism>
<evidence type="ECO:0000313" key="13">
    <source>
        <dbReference type="Proteomes" id="UP000271010"/>
    </source>
</evidence>
<dbReference type="GO" id="GO:0016787">
    <property type="term" value="F:hydrolase activity"/>
    <property type="evidence" value="ECO:0007669"/>
    <property type="project" value="UniProtKB-KW"/>
</dbReference>
<dbReference type="SMART" id="SM00490">
    <property type="entry name" value="HELICc"/>
    <property type="match status" value="1"/>
</dbReference>
<gene>
    <name evidence="12" type="ORF">EFA69_04880</name>
</gene>
<evidence type="ECO:0000256" key="5">
    <source>
        <dbReference type="ARBA" id="ARBA00038437"/>
    </source>
</evidence>
<dbReference type="InterPro" id="IPR027417">
    <property type="entry name" value="P-loop_NTPase"/>
</dbReference>
<dbReference type="InterPro" id="IPR050079">
    <property type="entry name" value="DEAD_box_RNA_helicase"/>
</dbReference>
<dbReference type="CDD" id="cd00268">
    <property type="entry name" value="DEADc"/>
    <property type="match status" value="1"/>
</dbReference>
<dbReference type="PANTHER" id="PTHR47959:SF13">
    <property type="entry name" value="ATP-DEPENDENT RNA HELICASE RHLE"/>
    <property type="match status" value="1"/>
</dbReference>
<evidence type="ECO:0000256" key="3">
    <source>
        <dbReference type="ARBA" id="ARBA00022806"/>
    </source>
</evidence>
<dbReference type="InterPro" id="IPR044742">
    <property type="entry name" value="DEAD/DEAH_RhlB"/>
</dbReference>
<dbReference type="InterPro" id="IPR011545">
    <property type="entry name" value="DEAD/DEAH_box_helicase_dom"/>
</dbReference>
<dbReference type="GO" id="GO:0005829">
    <property type="term" value="C:cytosol"/>
    <property type="evidence" value="ECO:0007669"/>
    <property type="project" value="TreeGrafter"/>
</dbReference>
<evidence type="ECO:0000256" key="7">
    <source>
        <dbReference type="RuleBase" id="RU000492"/>
    </source>
</evidence>
<keyword evidence="1 7" id="KW-0547">Nucleotide-binding</keyword>
<feature type="compositionally biased region" description="Acidic residues" evidence="8">
    <location>
        <begin position="1"/>
        <end position="15"/>
    </location>
</feature>
<reference evidence="12 13" key="1">
    <citation type="submission" date="2018-11" db="EMBL/GenBank/DDBJ databases">
        <title>Rufibacter latericius sp. nov., isolated from water in Baiyang Lake.</title>
        <authorList>
            <person name="Yang Y."/>
        </authorList>
    </citation>
    <scope>NUCLEOTIDE SEQUENCE [LARGE SCALE GENOMIC DNA]</scope>
    <source>
        <strain evidence="12 13">MCC P1</strain>
    </source>
</reference>
<dbReference type="PROSITE" id="PS51195">
    <property type="entry name" value="Q_MOTIF"/>
    <property type="match status" value="1"/>
</dbReference>